<feature type="compositionally biased region" description="Low complexity" evidence="1">
    <location>
        <begin position="191"/>
        <end position="220"/>
    </location>
</feature>
<evidence type="ECO:0000256" key="1">
    <source>
        <dbReference type="SAM" id="MobiDB-lite"/>
    </source>
</evidence>
<keyword evidence="5" id="KW-1185">Reference proteome</keyword>
<dbReference type="KEGG" id="tra:Trad_2072"/>
<name>D7CR98_TRURR</name>
<protein>
    <recommendedName>
        <fullName evidence="3">DUF4397 domain-containing protein</fullName>
    </recommendedName>
</protein>
<dbReference type="EMBL" id="CP002049">
    <property type="protein sequence ID" value="ADI15186.1"/>
    <property type="molecule type" value="Genomic_DNA"/>
</dbReference>
<dbReference type="AlphaFoldDB" id="D7CR98"/>
<reference evidence="4 5" key="2">
    <citation type="journal article" date="2011" name="Stand. Genomic Sci.">
        <title>Complete genome sequence of Truepera radiovictrix type strain (RQ-24).</title>
        <authorList>
            <person name="Ivanova N."/>
            <person name="Rohde C."/>
            <person name="Munk C."/>
            <person name="Nolan M."/>
            <person name="Lucas S."/>
            <person name="Del Rio T.G."/>
            <person name="Tice H."/>
            <person name="Deshpande S."/>
            <person name="Cheng J.F."/>
            <person name="Tapia R."/>
            <person name="Han C."/>
            <person name="Goodwin L."/>
            <person name="Pitluck S."/>
            <person name="Liolios K."/>
            <person name="Mavromatis K."/>
            <person name="Mikhailova N."/>
            <person name="Pati A."/>
            <person name="Chen A."/>
            <person name="Palaniappan K."/>
            <person name="Land M."/>
            <person name="Hauser L."/>
            <person name="Chang Y.J."/>
            <person name="Jeffries C.D."/>
            <person name="Brambilla E."/>
            <person name="Rohde M."/>
            <person name="Goker M."/>
            <person name="Tindall B.J."/>
            <person name="Woyke T."/>
            <person name="Bristow J."/>
            <person name="Eisen J.A."/>
            <person name="Markowitz V."/>
            <person name="Hugenholtz P."/>
            <person name="Kyrpides N.C."/>
            <person name="Klenk H.P."/>
            <person name="Lapidus A."/>
        </authorList>
    </citation>
    <scope>NUCLEOTIDE SEQUENCE [LARGE SCALE GENOMIC DNA]</scope>
    <source>
        <strain evidence="5">DSM 17093 / CIP 108686 / LMG 22925 / RQ-24</strain>
    </source>
</reference>
<feature type="signal peptide" evidence="2">
    <location>
        <begin position="1"/>
        <end position="19"/>
    </location>
</feature>
<evidence type="ECO:0000256" key="2">
    <source>
        <dbReference type="SAM" id="SignalP"/>
    </source>
</evidence>
<dbReference type="HOGENOM" id="CLU_696273_0_0_0"/>
<dbReference type="OrthoDB" id="9783299at2"/>
<dbReference type="Pfam" id="PF14344">
    <property type="entry name" value="DUF4397"/>
    <property type="match status" value="1"/>
</dbReference>
<feature type="compositionally biased region" description="Acidic residues" evidence="1">
    <location>
        <begin position="387"/>
        <end position="396"/>
    </location>
</feature>
<evidence type="ECO:0000313" key="4">
    <source>
        <dbReference type="EMBL" id="ADI15186.1"/>
    </source>
</evidence>
<dbReference type="STRING" id="649638.Trad_2072"/>
<accession>D7CR98</accession>
<sequence length="396" mass="40358">MRKLIQATAASSLLAFAVAQQDPAETAFVRVAHLSPNAPAVNVELGGGGLLGGNDAAADADALSNIEYRDVTDYVAVAAGDYDVVVSTEGGAFQENLNFAAGGYYTIAAMGLVAPGGLDQTAAPDDGGFLGFGGTGDVLGFRLEVLEEDVTTLTALQPADPALQPIDPATGQATDPETGQPVDPVTGQPVDPATGAADPAAQPTQPADPAAQPADPAATTGTVADPALQQLVTVRLVHAAPGVAQVSLVNVGAAADATAGDAAATDDVNVLIGNVPFGDVSNYNDLDPAQTAGLELRIEESPAAAISLADSQLDVNTVYTMFVIGTPLEAEPLEVLLVGTTLQGAQQEPADDQQDQDQQDQQQGQQQDQQDQAGAQDEQDQQGQQDQQDDQDNQGN</sequence>
<feature type="region of interest" description="Disordered" evidence="1">
    <location>
        <begin position="344"/>
        <end position="396"/>
    </location>
</feature>
<feature type="region of interest" description="Disordered" evidence="1">
    <location>
        <begin position="156"/>
        <end position="220"/>
    </location>
</feature>
<dbReference type="Proteomes" id="UP000000379">
    <property type="component" value="Chromosome"/>
</dbReference>
<gene>
    <name evidence="4" type="ordered locus">Trad_2072</name>
</gene>
<feature type="chain" id="PRO_5003094484" description="DUF4397 domain-containing protein" evidence="2">
    <location>
        <begin position="20"/>
        <end position="396"/>
    </location>
</feature>
<evidence type="ECO:0000313" key="5">
    <source>
        <dbReference type="Proteomes" id="UP000000379"/>
    </source>
</evidence>
<keyword evidence="2" id="KW-0732">Signal</keyword>
<proteinExistence type="predicted"/>
<evidence type="ECO:0000259" key="3">
    <source>
        <dbReference type="Pfam" id="PF14344"/>
    </source>
</evidence>
<feature type="compositionally biased region" description="Low complexity" evidence="1">
    <location>
        <begin position="359"/>
        <end position="386"/>
    </location>
</feature>
<dbReference type="RefSeq" id="WP_013178550.1">
    <property type="nucleotide sequence ID" value="NC_014221.1"/>
</dbReference>
<dbReference type="InterPro" id="IPR025510">
    <property type="entry name" value="DUF4397"/>
</dbReference>
<organism evidence="4 5">
    <name type="scientific">Truepera radiovictrix (strain DSM 17093 / CIP 108686 / LMG 22925 / RQ-24)</name>
    <dbReference type="NCBI Taxonomy" id="649638"/>
    <lineage>
        <taxon>Bacteria</taxon>
        <taxon>Thermotogati</taxon>
        <taxon>Deinococcota</taxon>
        <taxon>Deinococci</taxon>
        <taxon>Trueperales</taxon>
        <taxon>Trueperaceae</taxon>
        <taxon>Truepera</taxon>
    </lineage>
</organism>
<feature type="compositionally biased region" description="Acidic residues" evidence="1">
    <location>
        <begin position="349"/>
        <end position="358"/>
    </location>
</feature>
<reference evidence="5" key="1">
    <citation type="submission" date="2010-05" db="EMBL/GenBank/DDBJ databases">
        <title>The complete genome of Truepera radiovictris DSM 17093.</title>
        <authorList>
            <consortium name="US DOE Joint Genome Institute (JGI-PGF)"/>
            <person name="Lucas S."/>
            <person name="Copeland A."/>
            <person name="Lapidus A."/>
            <person name="Glavina del Rio T."/>
            <person name="Dalin E."/>
            <person name="Tice H."/>
            <person name="Bruce D."/>
            <person name="Goodwin L."/>
            <person name="Pitluck S."/>
            <person name="Kyrpides N."/>
            <person name="Mavromatis K."/>
            <person name="Ovchinnikova G."/>
            <person name="Munk A.C."/>
            <person name="Detter J.C."/>
            <person name="Han C."/>
            <person name="Tapia R."/>
            <person name="Land M."/>
            <person name="Hauser L."/>
            <person name="Markowitz V."/>
            <person name="Cheng J.-F."/>
            <person name="Hugenholtz P."/>
            <person name="Woyke T."/>
            <person name="Wu D."/>
            <person name="Tindall B."/>
            <person name="Pomrenke H.G."/>
            <person name="Brambilla E."/>
            <person name="Klenk H.-P."/>
            <person name="Eisen J.A."/>
        </authorList>
    </citation>
    <scope>NUCLEOTIDE SEQUENCE [LARGE SCALE GENOMIC DNA]</scope>
    <source>
        <strain evidence="5">DSM 17093 / CIP 108686 / LMG 22925 / RQ-24</strain>
    </source>
</reference>
<feature type="domain" description="DUF4397" evidence="3">
    <location>
        <begin position="27"/>
        <end position="118"/>
    </location>
</feature>